<dbReference type="GO" id="GO:0008933">
    <property type="term" value="F:peptidoglycan lytic transglycosylase activity"/>
    <property type="evidence" value="ECO:0007669"/>
    <property type="project" value="InterPro"/>
</dbReference>
<evidence type="ECO:0000256" key="3">
    <source>
        <dbReference type="SAM" id="SignalP"/>
    </source>
</evidence>
<dbReference type="InterPro" id="IPR000189">
    <property type="entry name" value="Transglyc_AS"/>
</dbReference>
<dbReference type="GO" id="GO:0016020">
    <property type="term" value="C:membrane"/>
    <property type="evidence" value="ECO:0007669"/>
    <property type="project" value="InterPro"/>
</dbReference>
<organism evidence="5 6">
    <name type="scientific">Albidovulum denitrificans</name>
    <dbReference type="NCBI Taxonomy" id="404881"/>
    <lineage>
        <taxon>Bacteria</taxon>
        <taxon>Pseudomonadati</taxon>
        <taxon>Pseudomonadota</taxon>
        <taxon>Alphaproteobacteria</taxon>
        <taxon>Rhodobacterales</taxon>
        <taxon>Paracoccaceae</taxon>
        <taxon>Albidovulum</taxon>
    </lineage>
</organism>
<proteinExistence type="inferred from homology"/>
<comment type="similarity">
    <text evidence="1">Belongs to the transglycosylase Slt family.</text>
</comment>
<gene>
    <name evidence="5" type="ORF">LX70_01184</name>
</gene>
<feature type="signal peptide" evidence="3">
    <location>
        <begin position="1"/>
        <end position="16"/>
    </location>
</feature>
<dbReference type="InterPro" id="IPR008258">
    <property type="entry name" value="Transglycosylase_SLT_dom_1"/>
</dbReference>
<sequence>MMVAAALAAMSSVALAETTPEPYPDFTFKRISAPGAGKTATGGPKRITVQIDPEEQARRLAAGALPLPENPIPKGKADPALLPADPTPPASAYDWYWKIVSPGIADGDGRFSAALQALTQAPKGAAVPAPRLQHLNDIAAAHGSEILKATIGTEVSPALVLAIISVESAGKATAVSSAGAVGLMQLIPATADRFGVEDSTDVAQNIKGGVAYLDWLMKEFNRDPLMVIAAYNSGENSVKGNGGVPPFAETRAYVPKVLAAWAVARGLCLTPPELVSDGCVFAVNG</sequence>
<evidence type="ECO:0000313" key="6">
    <source>
        <dbReference type="Proteomes" id="UP000238338"/>
    </source>
</evidence>
<dbReference type="Proteomes" id="UP000238338">
    <property type="component" value="Unassembled WGS sequence"/>
</dbReference>
<reference evidence="5 6" key="1">
    <citation type="submission" date="2018-02" db="EMBL/GenBank/DDBJ databases">
        <title>Genomic Encyclopedia of Archaeal and Bacterial Type Strains, Phase II (KMG-II): from individual species to whole genera.</title>
        <authorList>
            <person name="Goeker M."/>
        </authorList>
    </citation>
    <scope>NUCLEOTIDE SEQUENCE [LARGE SCALE GENOMIC DNA]</scope>
    <source>
        <strain evidence="5 6">DSM 18921</strain>
    </source>
</reference>
<dbReference type="Pfam" id="PF01464">
    <property type="entry name" value="SLT"/>
    <property type="match status" value="1"/>
</dbReference>
<name>A0A2S8S976_9RHOB</name>
<dbReference type="InterPro" id="IPR023346">
    <property type="entry name" value="Lysozyme-like_dom_sf"/>
</dbReference>
<evidence type="ECO:0000256" key="2">
    <source>
        <dbReference type="ARBA" id="ARBA00009387"/>
    </source>
</evidence>
<dbReference type="GO" id="GO:0000270">
    <property type="term" value="P:peptidoglycan metabolic process"/>
    <property type="evidence" value="ECO:0007669"/>
    <property type="project" value="InterPro"/>
</dbReference>
<evidence type="ECO:0000259" key="4">
    <source>
        <dbReference type="Pfam" id="PF01464"/>
    </source>
</evidence>
<dbReference type="AlphaFoldDB" id="A0A2S8S976"/>
<dbReference type="SUPFAM" id="SSF53955">
    <property type="entry name" value="Lysozyme-like"/>
    <property type="match status" value="1"/>
</dbReference>
<feature type="chain" id="PRO_5015758553" evidence="3">
    <location>
        <begin position="17"/>
        <end position="285"/>
    </location>
</feature>
<comment type="caution">
    <text evidence="5">The sequence shown here is derived from an EMBL/GenBank/DDBJ whole genome shotgun (WGS) entry which is preliminary data.</text>
</comment>
<dbReference type="CDD" id="cd00254">
    <property type="entry name" value="LT-like"/>
    <property type="match status" value="1"/>
</dbReference>
<dbReference type="Gene3D" id="1.10.530.10">
    <property type="match status" value="1"/>
</dbReference>
<evidence type="ECO:0000256" key="1">
    <source>
        <dbReference type="ARBA" id="ARBA00007734"/>
    </source>
</evidence>
<dbReference type="PROSITE" id="PS00922">
    <property type="entry name" value="TRANSGLYCOSYLASE"/>
    <property type="match status" value="1"/>
</dbReference>
<protein>
    <submittedName>
        <fullName evidence="5">Transglycosylase-like protein with SLT domain</fullName>
    </submittedName>
</protein>
<accession>A0A2S8S976</accession>
<comment type="similarity">
    <text evidence="2">Belongs to the virb1 family.</text>
</comment>
<keyword evidence="6" id="KW-1185">Reference proteome</keyword>
<dbReference type="PANTHER" id="PTHR37423:SF2">
    <property type="entry name" value="MEMBRANE-BOUND LYTIC MUREIN TRANSGLYCOSYLASE C"/>
    <property type="match status" value="1"/>
</dbReference>
<evidence type="ECO:0000313" key="5">
    <source>
        <dbReference type="EMBL" id="PQV57381.1"/>
    </source>
</evidence>
<feature type="domain" description="Transglycosylase SLT" evidence="4">
    <location>
        <begin position="148"/>
        <end position="241"/>
    </location>
</feature>
<keyword evidence="3" id="KW-0732">Signal</keyword>
<dbReference type="PANTHER" id="PTHR37423">
    <property type="entry name" value="SOLUBLE LYTIC MUREIN TRANSGLYCOSYLASE-RELATED"/>
    <property type="match status" value="1"/>
</dbReference>
<dbReference type="EMBL" id="PVEP01000002">
    <property type="protein sequence ID" value="PQV57381.1"/>
    <property type="molecule type" value="Genomic_DNA"/>
</dbReference>